<dbReference type="SUPFAM" id="SSF46785">
    <property type="entry name" value="Winged helix' DNA-binding domain"/>
    <property type="match status" value="1"/>
</dbReference>
<reference evidence="6" key="1">
    <citation type="submission" date="2016-10" db="EMBL/GenBank/DDBJ databases">
        <title>Sequence of Gallionella enrichment culture.</title>
        <authorList>
            <person name="Poehlein A."/>
            <person name="Muehling M."/>
            <person name="Daniel R."/>
        </authorList>
    </citation>
    <scope>NUCLEOTIDE SEQUENCE</scope>
</reference>
<proteinExistence type="inferred from homology"/>
<evidence type="ECO:0000256" key="1">
    <source>
        <dbReference type="ARBA" id="ARBA00009437"/>
    </source>
</evidence>
<comment type="caution">
    <text evidence="6">The sequence shown here is derived from an EMBL/GenBank/DDBJ whole genome shotgun (WGS) entry which is preliminary data.</text>
</comment>
<evidence type="ECO:0000256" key="3">
    <source>
        <dbReference type="ARBA" id="ARBA00023125"/>
    </source>
</evidence>
<comment type="similarity">
    <text evidence="1">Belongs to the LysR transcriptional regulatory family.</text>
</comment>
<dbReference type="InterPro" id="IPR036390">
    <property type="entry name" value="WH_DNA-bd_sf"/>
</dbReference>
<keyword evidence="3" id="KW-0238">DNA-binding</keyword>
<dbReference type="PANTHER" id="PTHR30537">
    <property type="entry name" value="HTH-TYPE TRANSCRIPTIONAL REGULATOR"/>
    <property type="match status" value="1"/>
</dbReference>
<dbReference type="AlphaFoldDB" id="A0A1J5RJ47"/>
<dbReference type="Pfam" id="PF03466">
    <property type="entry name" value="LysR_substrate"/>
    <property type="match status" value="1"/>
</dbReference>
<dbReference type="CDD" id="cd08422">
    <property type="entry name" value="PBP2_CrgA_like"/>
    <property type="match status" value="1"/>
</dbReference>
<keyword evidence="2" id="KW-0805">Transcription regulation</keyword>
<gene>
    <name evidence="6" type="primary">dmlR_12</name>
    <name evidence="6" type="ORF">GALL_285220</name>
</gene>
<evidence type="ECO:0000256" key="4">
    <source>
        <dbReference type="ARBA" id="ARBA00023163"/>
    </source>
</evidence>
<evidence type="ECO:0000259" key="5">
    <source>
        <dbReference type="PROSITE" id="PS50931"/>
    </source>
</evidence>
<dbReference type="FunFam" id="1.10.10.10:FF:000001">
    <property type="entry name" value="LysR family transcriptional regulator"/>
    <property type="match status" value="1"/>
</dbReference>
<dbReference type="Gene3D" id="3.40.190.290">
    <property type="match status" value="1"/>
</dbReference>
<dbReference type="PANTHER" id="PTHR30537:SF5">
    <property type="entry name" value="HTH-TYPE TRANSCRIPTIONAL ACTIVATOR TTDR-RELATED"/>
    <property type="match status" value="1"/>
</dbReference>
<dbReference type="PROSITE" id="PS50931">
    <property type="entry name" value="HTH_LYSR"/>
    <property type="match status" value="1"/>
</dbReference>
<dbReference type="SUPFAM" id="SSF53850">
    <property type="entry name" value="Periplasmic binding protein-like II"/>
    <property type="match status" value="1"/>
</dbReference>
<dbReference type="InterPro" id="IPR058163">
    <property type="entry name" value="LysR-type_TF_proteobact-type"/>
</dbReference>
<accession>A0A1J5RJ47</accession>
<keyword evidence="4" id="KW-0804">Transcription</keyword>
<dbReference type="InterPro" id="IPR000847">
    <property type="entry name" value="LysR_HTH_N"/>
</dbReference>
<dbReference type="Gene3D" id="1.10.10.10">
    <property type="entry name" value="Winged helix-like DNA-binding domain superfamily/Winged helix DNA-binding domain"/>
    <property type="match status" value="1"/>
</dbReference>
<dbReference type="Pfam" id="PF00126">
    <property type="entry name" value="HTH_1"/>
    <property type="match status" value="1"/>
</dbReference>
<name>A0A1J5RJ47_9ZZZZ</name>
<dbReference type="GO" id="GO:0043565">
    <property type="term" value="F:sequence-specific DNA binding"/>
    <property type="evidence" value="ECO:0007669"/>
    <property type="project" value="TreeGrafter"/>
</dbReference>
<feature type="domain" description="HTH lysR-type" evidence="5">
    <location>
        <begin position="2"/>
        <end position="59"/>
    </location>
</feature>
<organism evidence="6">
    <name type="scientific">mine drainage metagenome</name>
    <dbReference type="NCBI Taxonomy" id="410659"/>
    <lineage>
        <taxon>unclassified sequences</taxon>
        <taxon>metagenomes</taxon>
        <taxon>ecological metagenomes</taxon>
    </lineage>
</organism>
<dbReference type="GO" id="GO:0006351">
    <property type="term" value="P:DNA-templated transcription"/>
    <property type="evidence" value="ECO:0007669"/>
    <property type="project" value="TreeGrafter"/>
</dbReference>
<protein>
    <submittedName>
        <fullName evidence="6">HTH-type transcriptional regulator DmlR</fullName>
    </submittedName>
</protein>
<dbReference type="GO" id="GO:0003700">
    <property type="term" value="F:DNA-binding transcription factor activity"/>
    <property type="evidence" value="ECO:0007669"/>
    <property type="project" value="InterPro"/>
</dbReference>
<dbReference type="EMBL" id="MLJW01000324">
    <property type="protein sequence ID" value="OIQ89595.1"/>
    <property type="molecule type" value="Genomic_DNA"/>
</dbReference>
<dbReference type="PRINTS" id="PR00039">
    <property type="entry name" value="HTHLYSR"/>
</dbReference>
<dbReference type="FunFam" id="3.40.190.290:FF:000001">
    <property type="entry name" value="Transcriptional regulator, LysR family"/>
    <property type="match status" value="1"/>
</dbReference>
<sequence>MLDLEACRVFARVVDEGSFSAAARVLGVSLPAVSKQVARLEHQLDARLLNRTTRRLSLTEAGEVFRERVVRLLDDAREAHDSVRRLHDAPRGLLRVSAPVSFAAGELSPLLPEFLARYPEIRLELDASDRLVDLADEAYDLAIRLTEHPPQGLVARPLHGLRRVVCAAPAYLQAHGEPAHPAELARHNCLTYPHVEEGTRWRFERGDERLEIAVQGNLSTNSTELLLRAARGGLGLLRVRDYSVRDDLRRGLLREVLSDWAPRARAALHLLYLPSRRLPPKARVFIDYLLQTYDPASRA</sequence>
<evidence type="ECO:0000313" key="6">
    <source>
        <dbReference type="EMBL" id="OIQ89595.1"/>
    </source>
</evidence>
<dbReference type="InterPro" id="IPR005119">
    <property type="entry name" value="LysR_subst-bd"/>
</dbReference>
<dbReference type="InterPro" id="IPR036388">
    <property type="entry name" value="WH-like_DNA-bd_sf"/>
</dbReference>
<evidence type="ECO:0000256" key="2">
    <source>
        <dbReference type="ARBA" id="ARBA00023015"/>
    </source>
</evidence>